<dbReference type="InterPro" id="IPR048628">
    <property type="entry name" value="Sec3_C"/>
</dbReference>
<keyword evidence="2" id="KW-0813">Transport</keyword>
<protein>
    <recommendedName>
        <fullName evidence="11">Exocyst complex component 1</fullName>
    </recommendedName>
</protein>
<dbReference type="Pfam" id="PF09763">
    <property type="entry name" value="Sec3_CC"/>
    <property type="match status" value="1"/>
</dbReference>
<dbReference type="PANTHER" id="PTHR16092:SF14">
    <property type="entry name" value="EXOCYST COMPLEX COMPONENT 1 ISOFORM X1"/>
    <property type="match status" value="1"/>
</dbReference>
<evidence type="ECO:0000256" key="4">
    <source>
        <dbReference type="ARBA" id="ARBA00023054"/>
    </source>
</evidence>
<organism evidence="9 10">
    <name type="scientific">Ladona fulva</name>
    <name type="common">Scarce chaser dragonfly</name>
    <name type="synonym">Libellula fulva</name>
    <dbReference type="NCBI Taxonomy" id="123851"/>
    <lineage>
        <taxon>Eukaryota</taxon>
        <taxon>Metazoa</taxon>
        <taxon>Ecdysozoa</taxon>
        <taxon>Arthropoda</taxon>
        <taxon>Hexapoda</taxon>
        <taxon>Insecta</taxon>
        <taxon>Pterygota</taxon>
        <taxon>Palaeoptera</taxon>
        <taxon>Odonata</taxon>
        <taxon>Epiprocta</taxon>
        <taxon>Anisoptera</taxon>
        <taxon>Libelluloidea</taxon>
        <taxon>Libellulidae</taxon>
        <taxon>Ladona</taxon>
    </lineage>
</organism>
<evidence type="ECO:0000259" key="7">
    <source>
        <dbReference type="Pfam" id="PF09763"/>
    </source>
</evidence>
<dbReference type="OrthoDB" id="27109at2759"/>
<feature type="domain" description="Exocyst complex component Sec3 coiled-coil" evidence="7">
    <location>
        <begin position="110"/>
        <end position="206"/>
    </location>
</feature>
<feature type="region of interest" description="Disordered" evidence="6">
    <location>
        <begin position="332"/>
        <end position="354"/>
    </location>
</feature>
<dbReference type="PANTHER" id="PTHR16092">
    <property type="entry name" value="SEC3/SYNTAXIN-RELATED"/>
    <property type="match status" value="1"/>
</dbReference>
<name>A0A8K0K253_LADFU</name>
<evidence type="ECO:0000256" key="2">
    <source>
        <dbReference type="ARBA" id="ARBA00022448"/>
    </source>
</evidence>
<feature type="compositionally biased region" description="Gly residues" evidence="6">
    <location>
        <begin position="337"/>
        <end position="347"/>
    </location>
</feature>
<feature type="region of interest" description="Disordered" evidence="6">
    <location>
        <begin position="401"/>
        <end position="478"/>
    </location>
</feature>
<reference evidence="9" key="2">
    <citation type="submission" date="2017-10" db="EMBL/GenBank/DDBJ databases">
        <title>Ladona fulva Genome sequencing and assembly.</title>
        <authorList>
            <person name="Murali S."/>
            <person name="Richards S."/>
            <person name="Bandaranaike D."/>
            <person name="Bellair M."/>
            <person name="Blankenburg K."/>
            <person name="Chao H."/>
            <person name="Dinh H."/>
            <person name="Doddapaneni H."/>
            <person name="Dugan-Rocha S."/>
            <person name="Elkadiri S."/>
            <person name="Gnanaolivu R."/>
            <person name="Hernandez B."/>
            <person name="Skinner E."/>
            <person name="Javaid M."/>
            <person name="Lee S."/>
            <person name="Li M."/>
            <person name="Ming W."/>
            <person name="Munidasa M."/>
            <person name="Muniz J."/>
            <person name="Nguyen L."/>
            <person name="Hughes D."/>
            <person name="Osuji N."/>
            <person name="Pu L.-L."/>
            <person name="Puazo M."/>
            <person name="Qu C."/>
            <person name="Quiroz J."/>
            <person name="Raj R."/>
            <person name="Weissenberger G."/>
            <person name="Xin Y."/>
            <person name="Zou X."/>
            <person name="Han Y."/>
            <person name="Worley K."/>
            <person name="Muzny D."/>
            <person name="Gibbs R."/>
        </authorList>
    </citation>
    <scope>NUCLEOTIDE SEQUENCE</scope>
    <source>
        <strain evidence="9">Sampled in the wild</strain>
    </source>
</reference>
<evidence type="ECO:0000256" key="6">
    <source>
        <dbReference type="SAM" id="MobiDB-lite"/>
    </source>
</evidence>
<evidence type="ECO:0000256" key="1">
    <source>
        <dbReference type="ARBA" id="ARBA00006518"/>
    </source>
</evidence>
<dbReference type="Pfam" id="PF20654">
    <property type="entry name" value="Sec3_C-term"/>
    <property type="match status" value="1"/>
</dbReference>
<evidence type="ECO:0000313" key="9">
    <source>
        <dbReference type="EMBL" id="KAG8224578.1"/>
    </source>
</evidence>
<accession>A0A8K0K253</accession>
<feature type="compositionally biased region" description="Gly residues" evidence="6">
    <location>
        <begin position="402"/>
        <end position="414"/>
    </location>
</feature>
<dbReference type="EMBL" id="KZ308201">
    <property type="protein sequence ID" value="KAG8224578.1"/>
    <property type="molecule type" value="Genomic_DNA"/>
</dbReference>
<dbReference type="Proteomes" id="UP000792457">
    <property type="component" value="Unassembled WGS sequence"/>
</dbReference>
<evidence type="ECO:0000256" key="3">
    <source>
        <dbReference type="ARBA" id="ARBA00022483"/>
    </source>
</evidence>
<feature type="coiled-coil region" evidence="5">
    <location>
        <begin position="110"/>
        <end position="168"/>
    </location>
</feature>
<feature type="compositionally biased region" description="Low complexity" evidence="6">
    <location>
        <begin position="415"/>
        <end position="444"/>
    </location>
</feature>
<sequence length="881" mass="96792">MHLRTTTNLICSLRRRIDGISLAVQNAGAGSGEGGVSEDADDEAAEYRTLTEKEQADLEKMVSQYEFAISNAEAFMEENVHSVLITEEMLKEGEMGKGKGWLITGTGGPLDEAIKEAEKLETRLEGYEQALAGVRRAMLEVERKNALIELADRNARSLLAELEQVITQLDLSHHHQNALMEADLSQPRGLEDALKASEALKAALNAQIHPALVRLGAVQGQRRRLEKLKGKFSQNLSRHLNNLFIHLGNDATETFSPPIDEIFSRPWPGPSPHVPPKHHAQLAPYGPLLGWARAMDRRAYTALSRIYSSSIGKLYERDLRRLFEEARAQASDVPITGPGGASGGTPGSAGAAGDKKSGLVKSYLGNPNFKDFPLKPTPVKVIQSAQEISSKLKQTTQQLGMVVGGKGSSGGSTGGSNSAPSPSPSSSSASSASSTASSAAPGHTSAGGGPLLGSDRESWAAEGSSAAHAGSPGSGVTDRRRFDEVLEKALAALEPVCLSEQKFCVRFFHLDVATPDNDKNTQTTLDAPSSEAPEEVSPNPNPLLLPQKRAEKQMNEEVRKMMGELFTSLEQELISFVAHYEKVDSFYCMSVLVRLGQHVMSAQDAGSFLTVTFGTALVHAKRSFDRLMQAQLRSIQEAKPPGGGGGAMRRSTNRTTGILPFVANFEDFAKTAESIFKGSERRADLDKWYTKLVGAMFEAIPRTAAEQHRTPPEVVKMENFHHLYALLSQLKIAVLDSLRKEAKQKYSEALKAYVTQYFGRPLEKLNLFFEGVQAKVSQGVKESEISFQMAFSKQELRRVIREYPAREVKKGLESLYRKVEKHLCEEENLLQVVWRAMQEEFIQQYKSIEELIQRCYPGSMITLDFTIEDILEFFSEIARSH</sequence>
<dbReference type="GO" id="GO:0005886">
    <property type="term" value="C:plasma membrane"/>
    <property type="evidence" value="ECO:0007669"/>
    <property type="project" value="TreeGrafter"/>
</dbReference>
<feature type="compositionally biased region" description="Low complexity" evidence="6">
    <location>
        <begin position="460"/>
        <end position="475"/>
    </location>
</feature>
<keyword evidence="4 5" id="KW-0175">Coiled coil</keyword>
<proteinExistence type="inferred from homology"/>
<keyword evidence="10" id="KW-1185">Reference proteome</keyword>
<dbReference type="GO" id="GO:0006893">
    <property type="term" value="P:Golgi to plasma membrane transport"/>
    <property type="evidence" value="ECO:0007669"/>
    <property type="project" value="TreeGrafter"/>
</dbReference>
<evidence type="ECO:0008006" key="11">
    <source>
        <dbReference type="Google" id="ProtNLM"/>
    </source>
</evidence>
<dbReference type="AlphaFoldDB" id="A0A8K0K253"/>
<evidence type="ECO:0000259" key="8">
    <source>
        <dbReference type="Pfam" id="PF20654"/>
    </source>
</evidence>
<dbReference type="GO" id="GO:0000145">
    <property type="term" value="C:exocyst"/>
    <property type="evidence" value="ECO:0007669"/>
    <property type="project" value="InterPro"/>
</dbReference>
<comment type="caution">
    <text evidence="9">The sequence shown here is derived from an EMBL/GenBank/DDBJ whole genome shotgun (WGS) entry which is preliminary data.</text>
</comment>
<dbReference type="GO" id="GO:0005546">
    <property type="term" value="F:phosphatidylinositol-4,5-bisphosphate binding"/>
    <property type="evidence" value="ECO:0007669"/>
    <property type="project" value="TreeGrafter"/>
</dbReference>
<feature type="domain" description="Exocyst complex component Sec3 C-terminal" evidence="8">
    <location>
        <begin position="551"/>
        <end position="858"/>
    </location>
</feature>
<keyword evidence="3" id="KW-0268">Exocytosis</keyword>
<evidence type="ECO:0000313" key="10">
    <source>
        <dbReference type="Proteomes" id="UP000792457"/>
    </source>
</evidence>
<gene>
    <name evidence="9" type="ORF">J437_LFUL003097</name>
</gene>
<comment type="similarity">
    <text evidence="1">Belongs to the SEC3 family.</text>
</comment>
<dbReference type="InterPro" id="IPR019160">
    <property type="entry name" value="Sec3_CC"/>
</dbReference>
<evidence type="ECO:0000256" key="5">
    <source>
        <dbReference type="SAM" id="Coils"/>
    </source>
</evidence>
<reference evidence="9" key="1">
    <citation type="submission" date="2013-04" db="EMBL/GenBank/DDBJ databases">
        <authorList>
            <person name="Qu J."/>
            <person name="Murali S.C."/>
            <person name="Bandaranaike D."/>
            <person name="Bellair M."/>
            <person name="Blankenburg K."/>
            <person name="Chao H."/>
            <person name="Dinh H."/>
            <person name="Doddapaneni H."/>
            <person name="Downs B."/>
            <person name="Dugan-Rocha S."/>
            <person name="Elkadiri S."/>
            <person name="Gnanaolivu R.D."/>
            <person name="Hernandez B."/>
            <person name="Javaid M."/>
            <person name="Jayaseelan J.C."/>
            <person name="Lee S."/>
            <person name="Li M."/>
            <person name="Ming W."/>
            <person name="Munidasa M."/>
            <person name="Muniz J."/>
            <person name="Nguyen L."/>
            <person name="Ongeri F."/>
            <person name="Osuji N."/>
            <person name="Pu L.-L."/>
            <person name="Puazo M."/>
            <person name="Qu C."/>
            <person name="Quiroz J."/>
            <person name="Raj R."/>
            <person name="Weissenberger G."/>
            <person name="Xin Y."/>
            <person name="Zou X."/>
            <person name="Han Y."/>
            <person name="Richards S."/>
            <person name="Worley K."/>
            <person name="Muzny D."/>
            <person name="Gibbs R."/>
        </authorList>
    </citation>
    <scope>NUCLEOTIDE SEQUENCE</scope>
    <source>
        <strain evidence="9">Sampled in the wild</strain>
    </source>
</reference>
<dbReference type="GO" id="GO:0006887">
    <property type="term" value="P:exocytosis"/>
    <property type="evidence" value="ECO:0007669"/>
    <property type="project" value="UniProtKB-KW"/>
</dbReference>
<feature type="region of interest" description="Disordered" evidence="6">
    <location>
        <begin position="515"/>
        <end position="544"/>
    </location>
</feature>